<accession>A0ACC1RTM4</accession>
<name>A0ACC1RTM4_9APHY</name>
<keyword evidence="2" id="KW-1185">Reference proteome</keyword>
<reference evidence="1" key="1">
    <citation type="submission" date="2022-07" db="EMBL/GenBank/DDBJ databases">
        <title>Genome Sequence of Phlebia brevispora.</title>
        <authorList>
            <person name="Buettner E."/>
        </authorList>
    </citation>
    <scope>NUCLEOTIDE SEQUENCE</scope>
    <source>
        <strain evidence="1">MPL23</strain>
    </source>
</reference>
<dbReference type="Proteomes" id="UP001148662">
    <property type="component" value="Unassembled WGS sequence"/>
</dbReference>
<gene>
    <name evidence="1" type="ORF">NM688_g8383</name>
</gene>
<dbReference type="EMBL" id="JANHOG010002236">
    <property type="protein sequence ID" value="KAJ3525578.1"/>
    <property type="molecule type" value="Genomic_DNA"/>
</dbReference>
<comment type="caution">
    <text evidence="1">The sequence shown here is derived from an EMBL/GenBank/DDBJ whole genome shotgun (WGS) entry which is preliminary data.</text>
</comment>
<organism evidence="1 2">
    <name type="scientific">Phlebia brevispora</name>
    <dbReference type="NCBI Taxonomy" id="194682"/>
    <lineage>
        <taxon>Eukaryota</taxon>
        <taxon>Fungi</taxon>
        <taxon>Dikarya</taxon>
        <taxon>Basidiomycota</taxon>
        <taxon>Agaricomycotina</taxon>
        <taxon>Agaricomycetes</taxon>
        <taxon>Polyporales</taxon>
        <taxon>Meruliaceae</taxon>
        <taxon>Phlebia</taxon>
    </lineage>
</organism>
<evidence type="ECO:0000313" key="2">
    <source>
        <dbReference type="Proteomes" id="UP001148662"/>
    </source>
</evidence>
<protein>
    <submittedName>
        <fullName evidence="1">Uncharacterized protein</fullName>
    </submittedName>
</protein>
<sequence>MLIARSATLLVLDTIYHMDHDLGVAITPETSEADRKQAEAKISEGKTIIEKVSKLKYEMARDRPLEPIPEDGEPYVEEYNVELAELAKKSKNTWYSAPWLYAECYLYRLLRSYFTLSTQWRTFDPFFAQKMDTFRSSGKAIYQLATTMHEMSASSTELKRSAEDLEVIFKEMVQMCLWGNATDLSLLTHMSQADIANLQAVGRDAQAARHEYILKDDQHAVWNYIKTLKDGRVDFVLDNAGFELFTDFVFADFLVTHTPYVSKVVFHPKIIPWFVSDVTPPDFLASIPSLLSESFFSSDPNAPPVAPEAHSFLQEMVNRWSSYLVSGAFALSVPAETPLGGRADVNEDIQFWTAPWPYWELQAKAPRLFKELQTSQLVIFKGDLNYRKLTGDVRWPVSTRFADAVGPLGGAFPILSLRTNKADVVVGVPQEVADKLDAAGEKWRVNGRYALVSFLPKHNYEQYLRLAQGRSLRYIKEAATIYDANIAQLGSSRHPDVYTNNLGYTSSARLSSASLYPCGPFSVRPGICVKLDRRLRGSFTVVAADSAGHLREEDDRFIGKPSTDRAESPPVTAPLLDADDFPRDSIPQYRKFFLYYLHENRDNARPLNLTMLNWRRNHYDRLNPQRIEIGLAKSDVISSSMIAVSQTPIHVLPNYFRVALHSFRRSLPPDVPLTPTAERHQYVAASILTALASNDTTTSTTLLHPRPQCPPVETV</sequence>
<proteinExistence type="predicted"/>
<evidence type="ECO:0000313" key="1">
    <source>
        <dbReference type="EMBL" id="KAJ3525578.1"/>
    </source>
</evidence>